<accession>A0A084INA1</accession>
<keyword evidence="5" id="KW-1185">Reference proteome</keyword>
<feature type="domain" description="PepSY" evidence="3">
    <location>
        <begin position="38"/>
        <end position="94"/>
    </location>
</feature>
<dbReference type="InterPro" id="IPR025711">
    <property type="entry name" value="PepSY"/>
</dbReference>
<dbReference type="STRING" id="1304275.C41B8_06357"/>
<protein>
    <recommendedName>
        <fullName evidence="3">PepSY domain-containing protein</fullName>
    </recommendedName>
</protein>
<dbReference type="OrthoDB" id="5297827at2"/>
<comment type="caution">
    <text evidence="4">The sequence shown here is derived from an EMBL/GenBank/DDBJ whole genome shotgun (WGS) entry which is preliminary data.</text>
</comment>
<reference evidence="4 5" key="1">
    <citation type="submission" date="2013-03" db="EMBL/GenBank/DDBJ databases">
        <title>Salinisphaera hydrothermalis C41B8 Genome Sequencing.</title>
        <authorList>
            <person name="Li C."/>
            <person name="Lai Q."/>
            <person name="Shao Z."/>
        </authorList>
    </citation>
    <scope>NUCLEOTIDE SEQUENCE [LARGE SCALE GENOMIC DNA]</scope>
    <source>
        <strain evidence="4 5">C41B8</strain>
    </source>
</reference>
<evidence type="ECO:0000313" key="4">
    <source>
        <dbReference type="EMBL" id="KEZ78185.1"/>
    </source>
</evidence>
<dbReference type="EMBL" id="APNK01000006">
    <property type="protein sequence ID" value="KEZ78185.1"/>
    <property type="molecule type" value="Genomic_DNA"/>
</dbReference>
<dbReference type="PATRIC" id="fig|1304275.5.peg.1301"/>
<dbReference type="Pfam" id="PF03413">
    <property type="entry name" value="PepSY"/>
    <property type="match status" value="1"/>
</dbReference>
<evidence type="ECO:0000256" key="2">
    <source>
        <dbReference type="SAM" id="SignalP"/>
    </source>
</evidence>
<feature type="chain" id="PRO_5001776757" description="PepSY domain-containing protein" evidence="2">
    <location>
        <begin position="26"/>
        <end position="134"/>
    </location>
</feature>
<dbReference type="Proteomes" id="UP000028302">
    <property type="component" value="Unassembled WGS sequence"/>
</dbReference>
<keyword evidence="2" id="KW-0732">Signal</keyword>
<name>A0A084INA1_SALHC</name>
<dbReference type="RefSeq" id="WP_156962444.1">
    <property type="nucleotide sequence ID" value="NZ_APNK01000006.1"/>
</dbReference>
<sequence length="134" mass="14075">MRLKGFKFAMITLAAISGISTAAYAATDTGAPSGARLTMPQARAEALNQVHGKIKSAELEKEAGGSGLRYSFDIQTSHGLREVGIDAVSGKVLENSHESAGSEAQEARSEHEQTSGSNNGETEDNDHDRNGAED</sequence>
<evidence type="ECO:0000256" key="1">
    <source>
        <dbReference type="SAM" id="MobiDB-lite"/>
    </source>
</evidence>
<feature type="region of interest" description="Disordered" evidence="1">
    <location>
        <begin position="91"/>
        <end position="134"/>
    </location>
</feature>
<proteinExistence type="predicted"/>
<evidence type="ECO:0000259" key="3">
    <source>
        <dbReference type="Pfam" id="PF03413"/>
    </source>
</evidence>
<feature type="signal peptide" evidence="2">
    <location>
        <begin position="1"/>
        <end position="25"/>
    </location>
</feature>
<gene>
    <name evidence="4" type="ORF">C41B8_06357</name>
</gene>
<evidence type="ECO:0000313" key="5">
    <source>
        <dbReference type="Proteomes" id="UP000028302"/>
    </source>
</evidence>
<dbReference type="Gene3D" id="3.10.450.40">
    <property type="match status" value="1"/>
</dbReference>
<organism evidence="4 5">
    <name type="scientific">Salinisphaera hydrothermalis (strain C41B8)</name>
    <dbReference type="NCBI Taxonomy" id="1304275"/>
    <lineage>
        <taxon>Bacteria</taxon>
        <taxon>Pseudomonadati</taxon>
        <taxon>Pseudomonadota</taxon>
        <taxon>Gammaproteobacteria</taxon>
        <taxon>Salinisphaerales</taxon>
        <taxon>Salinisphaeraceae</taxon>
        <taxon>Salinisphaera</taxon>
    </lineage>
</organism>
<dbReference type="AlphaFoldDB" id="A0A084INA1"/>
<dbReference type="eggNOG" id="COG3212">
    <property type="taxonomic scope" value="Bacteria"/>
</dbReference>